<accession>A0A815NIN8</accession>
<feature type="transmembrane region" description="Helical" evidence="1">
    <location>
        <begin position="39"/>
        <end position="64"/>
    </location>
</feature>
<protein>
    <submittedName>
        <fullName evidence="2">Uncharacterized protein</fullName>
    </submittedName>
</protein>
<evidence type="ECO:0000313" key="2">
    <source>
        <dbReference type="EMBL" id="CAF1430099.1"/>
    </source>
</evidence>
<evidence type="ECO:0000313" key="4">
    <source>
        <dbReference type="Proteomes" id="UP000663828"/>
    </source>
</evidence>
<keyword evidence="1" id="KW-0472">Membrane</keyword>
<keyword evidence="1" id="KW-0812">Transmembrane</keyword>
<dbReference type="EMBL" id="CAJNOJ010000391">
    <property type="protein sequence ID" value="CAF1430099.1"/>
    <property type="molecule type" value="Genomic_DNA"/>
</dbReference>
<reference evidence="2" key="1">
    <citation type="submission" date="2021-02" db="EMBL/GenBank/DDBJ databases">
        <authorList>
            <person name="Nowell W R."/>
        </authorList>
    </citation>
    <scope>NUCLEOTIDE SEQUENCE</scope>
</reference>
<comment type="caution">
    <text evidence="2">The sequence shown here is derived from an EMBL/GenBank/DDBJ whole genome shotgun (WGS) entry which is preliminary data.</text>
</comment>
<organism evidence="2 5">
    <name type="scientific">Adineta ricciae</name>
    <name type="common">Rotifer</name>
    <dbReference type="NCBI Taxonomy" id="249248"/>
    <lineage>
        <taxon>Eukaryota</taxon>
        <taxon>Metazoa</taxon>
        <taxon>Spiralia</taxon>
        <taxon>Gnathifera</taxon>
        <taxon>Rotifera</taxon>
        <taxon>Eurotatoria</taxon>
        <taxon>Bdelloidea</taxon>
        <taxon>Adinetida</taxon>
        <taxon>Adinetidae</taxon>
        <taxon>Adineta</taxon>
    </lineage>
</organism>
<dbReference type="OrthoDB" id="10060580at2759"/>
<evidence type="ECO:0000313" key="3">
    <source>
        <dbReference type="EMBL" id="CAF1473077.1"/>
    </source>
</evidence>
<proteinExistence type="predicted"/>
<sequence>MSADQIPDFQVVECFDLMVNKCIAKERKIGKQTGKLIEFIWKIIELVVIIAFIAIQLTIHFIVISPSAQSCEDTKRIFLYINHQSVMITFLITYGVRVLVRLVFLIKTTKISEMKIFLKKEQPKRALFGFVVILLSIWGLFINSMSLQILSLQLLYMIYVLFGAAIFCSAVVNKKLVITDPRQPDQTTAIVQFNHLTSLTIHFQRHIYVEQFLVDTKTLLPKLTHLIISYDNLRLVTDDFTRADTRRNCSKVQSSIFIISTVTVHS</sequence>
<feature type="transmembrane region" description="Helical" evidence="1">
    <location>
        <begin position="127"/>
        <end position="147"/>
    </location>
</feature>
<dbReference type="Proteomes" id="UP000663828">
    <property type="component" value="Unassembled WGS sequence"/>
</dbReference>
<dbReference type="EMBL" id="CAJNOR010004075">
    <property type="protein sequence ID" value="CAF1473077.1"/>
    <property type="molecule type" value="Genomic_DNA"/>
</dbReference>
<dbReference type="AlphaFoldDB" id="A0A815NIN8"/>
<evidence type="ECO:0000256" key="1">
    <source>
        <dbReference type="SAM" id="Phobius"/>
    </source>
</evidence>
<gene>
    <name evidence="2" type="ORF">EDS130_LOCUS38142</name>
    <name evidence="3" type="ORF">XAT740_LOCUS38095</name>
</gene>
<feature type="transmembrane region" description="Helical" evidence="1">
    <location>
        <begin position="84"/>
        <end position="106"/>
    </location>
</feature>
<keyword evidence="4" id="KW-1185">Reference proteome</keyword>
<name>A0A815NIN8_ADIRI</name>
<evidence type="ECO:0000313" key="5">
    <source>
        <dbReference type="Proteomes" id="UP000663852"/>
    </source>
</evidence>
<feature type="transmembrane region" description="Helical" evidence="1">
    <location>
        <begin position="153"/>
        <end position="172"/>
    </location>
</feature>
<dbReference type="Proteomes" id="UP000663852">
    <property type="component" value="Unassembled WGS sequence"/>
</dbReference>
<keyword evidence="1" id="KW-1133">Transmembrane helix</keyword>